<proteinExistence type="predicted"/>
<keyword evidence="3" id="KW-1185">Reference proteome</keyword>
<dbReference type="RefSeq" id="WP_346753880.1">
    <property type="nucleotide sequence ID" value="NZ_JAUJEA010000009.1"/>
</dbReference>
<keyword evidence="1" id="KW-0732">Signal</keyword>
<name>A0ABT8KSW6_9BACT</name>
<evidence type="ECO:0000313" key="3">
    <source>
        <dbReference type="Proteomes" id="UP001172082"/>
    </source>
</evidence>
<evidence type="ECO:0000313" key="2">
    <source>
        <dbReference type="EMBL" id="MDN5203856.1"/>
    </source>
</evidence>
<dbReference type="EMBL" id="JAUJEA010000009">
    <property type="protein sequence ID" value="MDN5203856.1"/>
    <property type="molecule type" value="Genomic_DNA"/>
</dbReference>
<sequence length="144" mass="16438">MKNNQTSSLTFFALCSMISFATFAQPNNQSISNLGTDGIESFTGRPMKINSIDGYLSFFIKNDQKTMFFDIDGSSGVTINRTLDLFEYEIGDDDGDKFSRFENEYNQITVTYKKIGERFEPTSLVFRLDRNEEKTIVTLRKTGI</sequence>
<gene>
    <name evidence="2" type="ORF">QQ008_20865</name>
</gene>
<evidence type="ECO:0000256" key="1">
    <source>
        <dbReference type="SAM" id="SignalP"/>
    </source>
</evidence>
<accession>A0ABT8KSW6</accession>
<dbReference type="Proteomes" id="UP001172082">
    <property type="component" value="Unassembled WGS sequence"/>
</dbReference>
<reference evidence="2" key="1">
    <citation type="submission" date="2023-06" db="EMBL/GenBank/DDBJ databases">
        <title>Genomic of Parafulvivirga corallium.</title>
        <authorList>
            <person name="Wang G."/>
        </authorList>
    </citation>
    <scope>NUCLEOTIDE SEQUENCE</scope>
    <source>
        <strain evidence="2">BMA10</strain>
    </source>
</reference>
<protein>
    <submittedName>
        <fullName evidence="2">Uncharacterized protein</fullName>
    </submittedName>
</protein>
<feature type="chain" id="PRO_5045762236" evidence="1">
    <location>
        <begin position="25"/>
        <end position="144"/>
    </location>
</feature>
<feature type="signal peptide" evidence="1">
    <location>
        <begin position="1"/>
        <end position="24"/>
    </location>
</feature>
<organism evidence="2 3">
    <name type="scientific">Splendidivirga corallicola</name>
    <dbReference type="NCBI Taxonomy" id="3051826"/>
    <lineage>
        <taxon>Bacteria</taxon>
        <taxon>Pseudomonadati</taxon>
        <taxon>Bacteroidota</taxon>
        <taxon>Cytophagia</taxon>
        <taxon>Cytophagales</taxon>
        <taxon>Splendidivirgaceae</taxon>
        <taxon>Splendidivirga</taxon>
    </lineage>
</organism>
<comment type="caution">
    <text evidence="2">The sequence shown here is derived from an EMBL/GenBank/DDBJ whole genome shotgun (WGS) entry which is preliminary data.</text>
</comment>